<evidence type="ECO:0000256" key="1">
    <source>
        <dbReference type="ARBA" id="ARBA00004123"/>
    </source>
</evidence>
<feature type="compositionally biased region" description="Basic and acidic residues" evidence="7">
    <location>
        <begin position="774"/>
        <end position="784"/>
    </location>
</feature>
<dbReference type="Gene3D" id="3.30.70.330">
    <property type="match status" value="2"/>
</dbReference>
<keyword evidence="10" id="KW-1185">Reference proteome</keyword>
<evidence type="ECO:0000256" key="3">
    <source>
        <dbReference type="ARBA" id="ARBA00022737"/>
    </source>
</evidence>
<dbReference type="GO" id="GO:0005737">
    <property type="term" value="C:cytoplasm"/>
    <property type="evidence" value="ECO:0007669"/>
    <property type="project" value="TreeGrafter"/>
</dbReference>
<organism evidence="9 10">
    <name type="scientific">Plasmodium ovale wallikeri</name>
    <dbReference type="NCBI Taxonomy" id="864142"/>
    <lineage>
        <taxon>Eukaryota</taxon>
        <taxon>Sar</taxon>
        <taxon>Alveolata</taxon>
        <taxon>Apicomplexa</taxon>
        <taxon>Aconoidasida</taxon>
        <taxon>Haemosporida</taxon>
        <taxon>Plasmodiidae</taxon>
        <taxon>Plasmodium</taxon>
        <taxon>Plasmodium (Plasmodium)</taxon>
    </lineage>
</organism>
<feature type="compositionally biased region" description="Basic and acidic residues" evidence="7">
    <location>
        <begin position="36"/>
        <end position="70"/>
    </location>
</feature>
<feature type="region of interest" description="Disordered" evidence="7">
    <location>
        <begin position="1"/>
        <end position="196"/>
    </location>
</feature>
<evidence type="ECO:0000256" key="7">
    <source>
        <dbReference type="SAM" id="MobiDB-lite"/>
    </source>
</evidence>
<keyword evidence="5" id="KW-0539">Nucleus</keyword>
<gene>
    <name evidence="9" type="ORF">POVWA1_019540</name>
</gene>
<dbReference type="AlphaFoldDB" id="A0A1A8YQS7"/>
<feature type="compositionally biased region" description="Basic and acidic residues" evidence="7">
    <location>
        <begin position="163"/>
        <end position="173"/>
    </location>
</feature>
<proteinExistence type="predicted"/>
<dbReference type="InterPro" id="IPR050374">
    <property type="entry name" value="RRT5_SRSF_SR"/>
</dbReference>
<feature type="compositionally biased region" description="Basic and acidic residues" evidence="7">
    <location>
        <begin position="696"/>
        <end position="735"/>
    </location>
</feature>
<feature type="compositionally biased region" description="Basic and acidic residues" evidence="7">
    <location>
        <begin position="243"/>
        <end position="252"/>
    </location>
</feature>
<feature type="compositionally biased region" description="Basic and acidic residues" evidence="7">
    <location>
        <begin position="526"/>
        <end position="580"/>
    </location>
</feature>
<dbReference type="GO" id="GO:0006397">
    <property type="term" value="P:mRNA processing"/>
    <property type="evidence" value="ECO:0007669"/>
    <property type="project" value="UniProtKB-KW"/>
</dbReference>
<feature type="compositionally biased region" description="Basic and acidic residues" evidence="7">
    <location>
        <begin position="81"/>
        <end position="100"/>
    </location>
</feature>
<dbReference type="CDD" id="cd00590">
    <property type="entry name" value="RRM_SF"/>
    <property type="match status" value="1"/>
</dbReference>
<feature type="region of interest" description="Disordered" evidence="7">
    <location>
        <begin position="526"/>
        <end position="848"/>
    </location>
</feature>
<dbReference type="PROSITE" id="PS50102">
    <property type="entry name" value="RRM"/>
    <property type="match status" value="2"/>
</dbReference>
<feature type="region of interest" description="Disordered" evidence="7">
    <location>
        <begin position="243"/>
        <end position="264"/>
    </location>
</feature>
<keyword evidence="4 6" id="KW-0694">RNA-binding</keyword>
<feature type="compositionally biased region" description="Basic and acidic residues" evidence="7">
    <location>
        <begin position="631"/>
        <end position="645"/>
    </location>
</feature>
<feature type="compositionally biased region" description="Basic and acidic residues" evidence="7">
    <location>
        <begin position="109"/>
        <end position="157"/>
    </location>
</feature>
<keyword evidence="2" id="KW-0507">mRNA processing</keyword>
<feature type="compositionally biased region" description="Basic residues" evidence="7">
    <location>
        <begin position="793"/>
        <end position="805"/>
    </location>
</feature>
<feature type="compositionally biased region" description="Basic and acidic residues" evidence="7">
    <location>
        <begin position="596"/>
        <end position="608"/>
    </location>
</feature>
<feature type="compositionally biased region" description="Basic and acidic residues" evidence="7">
    <location>
        <begin position="8"/>
        <end position="28"/>
    </location>
</feature>
<evidence type="ECO:0000256" key="4">
    <source>
        <dbReference type="ARBA" id="ARBA00022884"/>
    </source>
</evidence>
<name>A0A1A8YQS7_PLAOA</name>
<feature type="compositionally biased region" description="Basic and acidic residues" evidence="7">
    <location>
        <begin position="742"/>
        <end position="753"/>
    </location>
</feature>
<dbReference type="PANTHER" id="PTHR23003:SF62">
    <property type="entry name" value="SERINE_ARGININE (SR)-TYPE SHUTTLING MRNA BINDING PROTEIN NPL3"/>
    <property type="match status" value="1"/>
</dbReference>
<evidence type="ECO:0000313" key="9">
    <source>
        <dbReference type="EMBL" id="SBT33915.1"/>
    </source>
</evidence>
<dbReference type="InterPro" id="IPR035979">
    <property type="entry name" value="RBD_domain_sf"/>
</dbReference>
<dbReference type="PANTHER" id="PTHR23003">
    <property type="entry name" value="RNA RECOGNITION MOTIF RRM DOMAIN CONTAINING PROTEIN"/>
    <property type="match status" value="1"/>
</dbReference>
<dbReference type="SMART" id="SM00360">
    <property type="entry name" value="RRM"/>
    <property type="match status" value="2"/>
</dbReference>
<evidence type="ECO:0000259" key="8">
    <source>
        <dbReference type="PROSITE" id="PS50102"/>
    </source>
</evidence>
<comment type="subcellular location">
    <subcellularLocation>
        <location evidence="1">Nucleus</location>
    </subcellularLocation>
</comment>
<dbReference type="GO" id="GO:0003729">
    <property type="term" value="F:mRNA binding"/>
    <property type="evidence" value="ECO:0007669"/>
    <property type="project" value="TreeGrafter"/>
</dbReference>
<dbReference type="SUPFAM" id="SSF54928">
    <property type="entry name" value="RNA-binding domain, RBD"/>
    <property type="match status" value="1"/>
</dbReference>
<reference evidence="10" key="1">
    <citation type="submission" date="2016-05" db="EMBL/GenBank/DDBJ databases">
        <authorList>
            <person name="Naeem R."/>
        </authorList>
    </citation>
    <scope>NUCLEOTIDE SEQUENCE [LARGE SCALE GENOMIC DNA]</scope>
</reference>
<evidence type="ECO:0000313" key="10">
    <source>
        <dbReference type="Proteomes" id="UP000078555"/>
    </source>
</evidence>
<keyword evidence="3" id="KW-0677">Repeat</keyword>
<evidence type="ECO:0000256" key="5">
    <source>
        <dbReference type="ARBA" id="ARBA00023242"/>
    </source>
</evidence>
<feature type="domain" description="RRM" evidence="8">
    <location>
        <begin position="444"/>
        <end position="519"/>
    </location>
</feature>
<protein>
    <submittedName>
        <fullName evidence="9">RNA-binding protein, putative</fullName>
    </submittedName>
</protein>
<dbReference type="InterPro" id="IPR000504">
    <property type="entry name" value="RRM_dom"/>
</dbReference>
<feature type="compositionally biased region" description="Polar residues" evidence="7">
    <location>
        <begin position="823"/>
        <end position="832"/>
    </location>
</feature>
<sequence>MGKYNTSKRVEEGVEKYHHREERHEKGDTNSYANKSDAHVKEKDSYYAGEGRRYASRSREKGTGGRENYKGENYYNSYRKSSVDNHHGKRHEQPNGDRNRNHSKGRKDYHRDERDHHERDHHERDHHERDHHERDHHERDHHERDHHERDRERDRHDRHDRHDHRNLSRERLYNRSPRRNFSKERNKNIPVYDRNSERKYNDKYRLERESNTKWDNNNGHNNIPGVFNNSSYRERNERMHMRRYTPEGERQRSSPYDNNIGGHINNSYKMNVGMIRRERPPYMRHDVNKKGDPCKIFVGNISDDAREEDVRKKFSQYGEIFKMQWKRRFAFIEYYKPAHAESAIQAENGKYFLGENLSVQPHHPSPYLHNYRGDFRGDYRGEYRNDYRSDYRNDYRNDYRSDYRNDYRNDHRGDYRGDHRNFQSRYTRNYSPHRAEFREKKNTLRIVVKNVDEKASWQDLKDFGREVGSVNYANIIYDNNKERCGIIEYYNYETMKKAVEVLNGKKFNGNVVEVIKYTDSSLDFANKQKDKERDQNYYNKEKGHRDDSVDADKEKYKKERIYDRDRNYEKNKTHRDDKVDTTTIQGDDSIGKKKAPGTDKDYYEDVGKDNNNGGFDKKIDGEDGNGNGNENEVKCRNEEKMERKSQMSAGVNEEVDRSGDEEEEAEKGQLYEQDEEGKKKDKYKRGSAGGRYGRNYKRERSESVGDHAKEDEPSLPKKEKADVGKNDREVSTRGGDDEEEEGHSYKSDRERSTESTNVKGGKSEKNTKRTSKMGRSDNASESRSRSNSSVKQKSYKRNVTRRRASKMSDGSSAGRDLRDSYDDNVNNENWSPSKKVCATKCNSTESGS</sequence>
<dbReference type="Pfam" id="PF00076">
    <property type="entry name" value="RRM_1"/>
    <property type="match status" value="2"/>
</dbReference>
<dbReference type="Proteomes" id="UP000078555">
    <property type="component" value="Unassembled WGS sequence"/>
</dbReference>
<dbReference type="GO" id="GO:0005634">
    <property type="term" value="C:nucleus"/>
    <property type="evidence" value="ECO:0007669"/>
    <property type="project" value="UniProtKB-SubCell"/>
</dbReference>
<dbReference type="InterPro" id="IPR012677">
    <property type="entry name" value="Nucleotide-bd_a/b_plait_sf"/>
</dbReference>
<feature type="domain" description="RRM" evidence="8">
    <location>
        <begin position="294"/>
        <end position="364"/>
    </location>
</feature>
<evidence type="ECO:0000256" key="2">
    <source>
        <dbReference type="ARBA" id="ARBA00022664"/>
    </source>
</evidence>
<dbReference type="EMBL" id="FLRD01000062">
    <property type="protein sequence ID" value="SBT33915.1"/>
    <property type="molecule type" value="Genomic_DNA"/>
</dbReference>
<accession>A0A1A8YQS7</accession>
<evidence type="ECO:0000256" key="6">
    <source>
        <dbReference type="PROSITE-ProRule" id="PRU00176"/>
    </source>
</evidence>